<evidence type="ECO:0000256" key="1">
    <source>
        <dbReference type="ARBA" id="ARBA00001936"/>
    </source>
</evidence>
<dbReference type="Proteomes" id="UP000783686">
    <property type="component" value="Unassembled WGS sequence"/>
</dbReference>
<name>A0A811JT97_9BILA</name>
<protein>
    <recommendedName>
        <fullName evidence="15">5'-tyrosyl-DNA phosphodiesterase</fullName>
    </recommendedName>
</protein>
<comment type="cofactor">
    <cofactor evidence="2">
        <name>Mg(2+)</name>
        <dbReference type="ChEBI" id="CHEBI:18420"/>
    </cofactor>
</comment>
<evidence type="ECO:0000256" key="5">
    <source>
        <dbReference type="ARBA" id="ARBA00022723"/>
    </source>
</evidence>
<dbReference type="EMBL" id="CAJFCW020000001">
    <property type="protein sequence ID" value="CAG9082257.1"/>
    <property type="molecule type" value="Genomic_DNA"/>
</dbReference>
<evidence type="ECO:0000256" key="4">
    <source>
        <dbReference type="ARBA" id="ARBA00022722"/>
    </source>
</evidence>
<feature type="domain" description="Endonuclease/exonuclease/phosphatase" evidence="11">
    <location>
        <begin position="88"/>
        <end position="321"/>
    </location>
</feature>
<evidence type="ECO:0000256" key="3">
    <source>
        <dbReference type="ARBA" id="ARBA00004322"/>
    </source>
</evidence>
<dbReference type="Proteomes" id="UP000614601">
    <property type="component" value="Unassembled WGS sequence"/>
</dbReference>
<dbReference type="SUPFAM" id="SSF46934">
    <property type="entry name" value="UBA-like"/>
    <property type="match status" value="1"/>
</dbReference>
<dbReference type="GO" id="GO:0006302">
    <property type="term" value="P:double-strand break repair"/>
    <property type="evidence" value="ECO:0007669"/>
    <property type="project" value="TreeGrafter"/>
</dbReference>
<reference evidence="13" key="1">
    <citation type="submission" date="2020-09" db="EMBL/GenBank/DDBJ databases">
        <authorList>
            <person name="Kikuchi T."/>
        </authorList>
    </citation>
    <scope>NUCLEOTIDE SEQUENCE</scope>
    <source>
        <strain evidence="13">SH1</strain>
    </source>
</reference>
<evidence type="ECO:0000313" key="14">
    <source>
        <dbReference type="Proteomes" id="UP000614601"/>
    </source>
</evidence>
<dbReference type="OrthoDB" id="9975959at2759"/>
<dbReference type="EMBL" id="CAJFDH010000001">
    <property type="protein sequence ID" value="CAD5206558.1"/>
    <property type="molecule type" value="Genomic_DNA"/>
</dbReference>
<gene>
    <name evidence="13" type="ORF">BOKJ2_LOCUS1242</name>
</gene>
<keyword evidence="9" id="KW-0234">DNA repair</keyword>
<comment type="subcellular location">
    <subcellularLocation>
        <location evidence="3">Nucleus</location>
        <location evidence="3">PML body</location>
    </subcellularLocation>
</comment>
<dbReference type="Gene3D" id="3.60.10.10">
    <property type="entry name" value="Endonuclease/exonuclease/phosphatase"/>
    <property type="match status" value="1"/>
</dbReference>
<evidence type="ECO:0000313" key="13">
    <source>
        <dbReference type="EMBL" id="CAD5206558.1"/>
    </source>
</evidence>
<dbReference type="GO" id="GO:0070260">
    <property type="term" value="F:5'-tyrosyl-DNA phosphodiesterase activity"/>
    <property type="evidence" value="ECO:0007669"/>
    <property type="project" value="TreeGrafter"/>
</dbReference>
<keyword evidence="7" id="KW-0378">Hydrolase</keyword>
<evidence type="ECO:0000256" key="8">
    <source>
        <dbReference type="ARBA" id="ARBA00022842"/>
    </source>
</evidence>
<dbReference type="InterPro" id="IPR054109">
    <property type="entry name" value="UBA_8"/>
</dbReference>
<evidence type="ECO:0000256" key="10">
    <source>
        <dbReference type="ARBA" id="ARBA00023242"/>
    </source>
</evidence>
<evidence type="ECO:0000259" key="12">
    <source>
        <dbReference type="Pfam" id="PF22566"/>
    </source>
</evidence>
<dbReference type="Pfam" id="PF22566">
    <property type="entry name" value="UBA_8"/>
    <property type="match status" value="1"/>
</dbReference>
<dbReference type="CDD" id="cd09080">
    <property type="entry name" value="TDP2"/>
    <property type="match status" value="1"/>
</dbReference>
<feature type="domain" description="UBA-like" evidence="12">
    <location>
        <begin position="13"/>
        <end position="48"/>
    </location>
</feature>
<evidence type="ECO:0000259" key="11">
    <source>
        <dbReference type="Pfam" id="PF03372"/>
    </source>
</evidence>
<keyword evidence="8" id="KW-0460">Magnesium</keyword>
<keyword evidence="14" id="KW-1185">Reference proteome</keyword>
<dbReference type="InterPro" id="IPR051547">
    <property type="entry name" value="TDP2-like"/>
</dbReference>
<comment type="cofactor">
    <cofactor evidence="1">
        <name>Mn(2+)</name>
        <dbReference type="ChEBI" id="CHEBI:29035"/>
    </cofactor>
</comment>
<dbReference type="GO" id="GO:0004518">
    <property type="term" value="F:nuclease activity"/>
    <property type="evidence" value="ECO:0007669"/>
    <property type="project" value="UniProtKB-KW"/>
</dbReference>
<dbReference type="SUPFAM" id="SSF56219">
    <property type="entry name" value="DNase I-like"/>
    <property type="match status" value="1"/>
</dbReference>
<keyword evidence="4" id="KW-0540">Nuclease</keyword>
<dbReference type="GO" id="GO:0005737">
    <property type="term" value="C:cytoplasm"/>
    <property type="evidence" value="ECO:0007669"/>
    <property type="project" value="TreeGrafter"/>
</dbReference>
<dbReference type="PANTHER" id="PTHR15822">
    <property type="entry name" value="TRAF AND TNF RECEPTOR-ASSOCIATED PROTEIN"/>
    <property type="match status" value="1"/>
</dbReference>
<accession>A0A811JT97</accession>
<dbReference type="GO" id="GO:0003697">
    <property type="term" value="F:single-stranded DNA binding"/>
    <property type="evidence" value="ECO:0007669"/>
    <property type="project" value="TreeGrafter"/>
</dbReference>
<dbReference type="AlphaFoldDB" id="A0A811JT97"/>
<comment type="caution">
    <text evidence="13">The sequence shown here is derived from an EMBL/GenBank/DDBJ whole genome shotgun (WGS) entry which is preliminary data.</text>
</comment>
<dbReference type="GO" id="GO:0016605">
    <property type="term" value="C:PML body"/>
    <property type="evidence" value="ECO:0007669"/>
    <property type="project" value="UniProtKB-SubCell"/>
</dbReference>
<evidence type="ECO:0000256" key="7">
    <source>
        <dbReference type="ARBA" id="ARBA00022801"/>
    </source>
</evidence>
<dbReference type="InterPro" id="IPR036691">
    <property type="entry name" value="Endo/exonu/phosph_ase_sf"/>
</dbReference>
<dbReference type="InterPro" id="IPR009060">
    <property type="entry name" value="UBA-like_sf"/>
</dbReference>
<evidence type="ECO:0000256" key="9">
    <source>
        <dbReference type="ARBA" id="ARBA00023204"/>
    </source>
</evidence>
<evidence type="ECO:0000256" key="6">
    <source>
        <dbReference type="ARBA" id="ARBA00022763"/>
    </source>
</evidence>
<dbReference type="Gene3D" id="1.10.8.10">
    <property type="entry name" value="DNA helicase RuvA subunit, C-terminal domain"/>
    <property type="match status" value="1"/>
</dbReference>
<evidence type="ECO:0000256" key="2">
    <source>
        <dbReference type="ARBA" id="ARBA00001946"/>
    </source>
</evidence>
<evidence type="ECO:0008006" key="15">
    <source>
        <dbReference type="Google" id="ProtNLM"/>
    </source>
</evidence>
<keyword evidence="10" id="KW-0539">Nucleus</keyword>
<dbReference type="Pfam" id="PF03372">
    <property type="entry name" value="Exo_endo_phos"/>
    <property type="match status" value="1"/>
</dbReference>
<dbReference type="InterPro" id="IPR005135">
    <property type="entry name" value="Endo/exonuclease/phosphatase"/>
</dbReference>
<sequence length="332" mass="38432">MTDAVSTCKSEAECERAIKEFTELTQTDEAFAHFVLQDVNFDLEAGVFKYFTEINPDAPLPEQIIKEVLDHPPQSSGSNGIPPELTAVSWNIDGLNKSGLSQRFLAIITVLARHNPEVIFFQEFVPQLEDKLYEVLGKMYNICQRNLGRPYYNVTLVSKNIRINYETIQNFSNSGMGRHMVIVRAKWRNLKLCLINTHLESEKSHTDARQTQFKECMETVKESLDDEAMVLFGGDLNLRDAEVSNVPDGVRDCWEFAGRPENCRYTWDMSKNDNLEFPNNIRYKLKCRFDRFYVSGPYRRVDFAIDGQERIKNLRMFPSDHFAIIARFTRPN</sequence>
<dbReference type="GO" id="GO:0046872">
    <property type="term" value="F:metal ion binding"/>
    <property type="evidence" value="ECO:0007669"/>
    <property type="project" value="UniProtKB-KW"/>
</dbReference>
<keyword evidence="6" id="KW-0227">DNA damage</keyword>
<organism evidence="13 14">
    <name type="scientific">Bursaphelenchus okinawaensis</name>
    <dbReference type="NCBI Taxonomy" id="465554"/>
    <lineage>
        <taxon>Eukaryota</taxon>
        <taxon>Metazoa</taxon>
        <taxon>Ecdysozoa</taxon>
        <taxon>Nematoda</taxon>
        <taxon>Chromadorea</taxon>
        <taxon>Rhabditida</taxon>
        <taxon>Tylenchina</taxon>
        <taxon>Tylenchomorpha</taxon>
        <taxon>Aphelenchoidea</taxon>
        <taxon>Aphelenchoididae</taxon>
        <taxon>Bursaphelenchus</taxon>
    </lineage>
</organism>
<keyword evidence="5" id="KW-0479">Metal-binding</keyword>
<dbReference type="PANTHER" id="PTHR15822:SF4">
    <property type="entry name" value="TYROSYL-DNA PHOSPHODIESTERASE 2"/>
    <property type="match status" value="1"/>
</dbReference>
<proteinExistence type="predicted"/>